<sequence length="29" mass="3339">MLRILLVLPLIVGFIWSSTYPRSSRLLGH</sequence>
<dbReference type="AlphaFoldDB" id="A0A7I8LL57"/>
<accession>A0A7I8LL57</accession>
<evidence type="ECO:0000313" key="2">
    <source>
        <dbReference type="Proteomes" id="UP000663760"/>
    </source>
</evidence>
<dbReference type="EMBL" id="LR746281">
    <property type="protein sequence ID" value="CAA7410679.1"/>
    <property type="molecule type" value="Genomic_DNA"/>
</dbReference>
<name>A0A7I8LL57_SPIIN</name>
<gene>
    <name evidence="1" type="ORF">SI8410_18021357</name>
</gene>
<keyword evidence="2" id="KW-1185">Reference proteome</keyword>
<reference evidence="1" key="1">
    <citation type="submission" date="2020-02" db="EMBL/GenBank/DDBJ databases">
        <authorList>
            <person name="Scholz U."/>
            <person name="Mascher M."/>
            <person name="Fiebig A."/>
        </authorList>
    </citation>
    <scope>NUCLEOTIDE SEQUENCE</scope>
</reference>
<proteinExistence type="predicted"/>
<protein>
    <submittedName>
        <fullName evidence="1">Uncharacterized protein</fullName>
    </submittedName>
</protein>
<organism evidence="1 2">
    <name type="scientific">Spirodela intermedia</name>
    <name type="common">Intermediate duckweed</name>
    <dbReference type="NCBI Taxonomy" id="51605"/>
    <lineage>
        <taxon>Eukaryota</taxon>
        <taxon>Viridiplantae</taxon>
        <taxon>Streptophyta</taxon>
        <taxon>Embryophyta</taxon>
        <taxon>Tracheophyta</taxon>
        <taxon>Spermatophyta</taxon>
        <taxon>Magnoliopsida</taxon>
        <taxon>Liliopsida</taxon>
        <taxon>Araceae</taxon>
        <taxon>Lemnoideae</taxon>
        <taxon>Spirodela</taxon>
    </lineage>
</organism>
<evidence type="ECO:0000313" key="1">
    <source>
        <dbReference type="EMBL" id="CAA7410679.1"/>
    </source>
</evidence>
<dbReference type="Proteomes" id="UP000663760">
    <property type="component" value="Chromosome 18"/>
</dbReference>